<dbReference type="PANTHER" id="PTHR47481:SF22">
    <property type="entry name" value="RETROTRANSPOSON GAG DOMAIN-CONTAINING PROTEIN"/>
    <property type="match status" value="1"/>
</dbReference>
<evidence type="ECO:0008006" key="3">
    <source>
        <dbReference type="Google" id="ProtNLM"/>
    </source>
</evidence>
<dbReference type="PANTHER" id="PTHR47481">
    <property type="match status" value="1"/>
</dbReference>
<reference evidence="2" key="1">
    <citation type="submission" date="2015-04" db="EMBL/GenBank/DDBJ databases">
        <title>The genome sequence of the plant pathogenic Rhizarian Plasmodiophora brassicae reveals insights in its biotrophic life cycle and the origin of chitin synthesis.</title>
        <authorList>
            <person name="Schwelm A."/>
            <person name="Fogelqvist J."/>
            <person name="Knaust A."/>
            <person name="Julke S."/>
            <person name="Lilja T."/>
            <person name="Dhandapani V."/>
            <person name="Bonilla-Rosso G."/>
            <person name="Karlsson M."/>
            <person name="Shevchenko A."/>
            <person name="Choi S.R."/>
            <person name="Kim H.G."/>
            <person name="Park J.Y."/>
            <person name="Lim Y.P."/>
            <person name="Ludwig-Muller J."/>
            <person name="Dixelius C."/>
        </authorList>
    </citation>
    <scope>NUCLEOTIDE SEQUENCE</scope>
    <source>
        <tissue evidence="2">Potato root galls</tissue>
    </source>
</reference>
<feature type="non-terminal residue" evidence="2">
    <location>
        <position position="1"/>
    </location>
</feature>
<name>A0A0H5QYN9_9EUKA</name>
<accession>A0A0H5QYN9</accession>
<protein>
    <recommendedName>
        <fullName evidence="3">Ty3 transposon capsid-like protein domain-containing protein</fullName>
    </recommendedName>
</protein>
<feature type="compositionally biased region" description="Polar residues" evidence="1">
    <location>
        <begin position="170"/>
        <end position="184"/>
    </location>
</feature>
<organism evidence="2">
    <name type="scientific">Spongospora subterranea</name>
    <dbReference type="NCBI Taxonomy" id="70186"/>
    <lineage>
        <taxon>Eukaryota</taxon>
        <taxon>Sar</taxon>
        <taxon>Rhizaria</taxon>
        <taxon>Endomyxa</taxon>
        <taxon>Phytomyxea</taxon>
        <taxon>Plasmodiophorida</taxon>
        <taxon>Plasmodiophoridae</taxon>
        <taxon>Spongospora</taxon>
    </lineage>
</organism>
<evidence type="ECO:0000313" key="2">
    <source>
        <dbReference type="EMBL" id="CRZ06822.1"/>
    </source>
</evidence>
<feature type="region of interest" description="Disordered" evidence="1">
    <location>
        <begin position="196"/>
        <end position="226"/>
    </location>
</feature>
<feature type="compositionally biased region" description="Basic and acidic residues" evidence="1">
    <location>
        <begin position="214"/>
        <end position="226"/>
    </location>
</feature>
<sequence length="226" mass="26113">CYPITAQDSNLSRHGFGLEHKPRRANAIEQRNDKLASAQILMRLSQAQYKQVSTCTSTTEIWTRLTEIYEETAAAKASSDFIEFIHFDKKPSQTMKEYLDRLVELYHDLRVHDILIGELALCAKALDGLPESYQHIKTAARATQISTIPALTNILMTCEKDEKNRKGPTNEIQNLHTMSNNRQTRGIKNRKFCKRCKKTSHTRRENNQAYTTKYVEKRDEQQDHAI</sequence>
<dbReference type="EMBL" id="HACM01006380">
    <property type="protein sequence ID" value="CRZ06822.1"/>
    <property type="molecule type" value="Transcribed_RNA"/>
</dbReference>
<proteinExistence type="predicted"/>
<dbReference type="Pfam" id="PF14223">
    <property type="entry name" value="Retrotran_gag_2"/>
    <property type="match status" value="1"/>
</dbReference>
<dbReference type="AlphaFoldDB" id="A0A0H5QYN9"/>
<feature type="region of interest" description="Disordered" evidence="1">
    <location>
        <begin position="163"/>
        <end position="184"/>
    </location>
</feature>
<evidence type="ECO:0000256" key="1">
    <source>
        <dbReference type="SAM" id="MobiDB-lite"/>
    </source>
</evidence>